<proteinExistence type="inferred from homology"/>
<protein>
    <recommendedName>
        <fullName evidence="4">DNA polymerase sliding clamp</fullName>
    </recommendedName>
    <alternativeName>
        <fullName evidence="4">Proliferating cell nuclear antigen homolog</fullName>
        <shortName evidence="4">PCNA</shortName>
    </alternativeName>
</protein>
<dbReference type="Pfam" id="PF02747">
    <property type="entry name" value="PCNA_C"/>
    <property type="match status" value="1"/>
</dbReference>
<dbReference type="GeneID" id="41602724"/>
<name>A0A0E3KRC7_METTE</name>
<dbReference type="NCBIfam" id="NF002222">
    <property type="entry name" value="PRK01115.1-5"/>
    <property type="match status" value="1"/>
</dbReference>
<dbReference type="InterPro" id="IPR022648">
    <property type="entry name" value="Pr_cel_nuc_antig_N"/>
</dbReference>
<accession>A0A0E3KRC7</accession>
<dbReference type="InterPro" id="IPR022659">
    <property type="entry name" value="Pr_cel_nuc_antig_CS"/>
</dbReference>
<dbReference type="CDD" id="cd00577">
    <property type="entry name" value="PCNA"/>
    <property type="match status" value="1"/>
</dbReference>
<evidence type="ECO:0000313" key="9">
    <source>
        <dbReference type="EMBL" id="AKB15706.1"/>
    </source>
</evidence>
<dbReference type="SUPFAM" id="SSF55979">
    <property type="entry name" value="DNA clamp"/>
    <property type="match status" value="2"/>
</dbReference>
<dbReference type="PANTHER" id="PTHR11352:SF0">
    <property type="entry name" value="PROLIFERATING CELL NUCLEAR ANTIGEN"/>
    <property type="match status" value="1"/>
</dbReference>
<comment type="subunit">
    <text evidence="4">Homotrimer. The subunits circularize to form a toroid; DNA passes through its center. Replication factor C (RFC) is required to load the toroid on the DNA.</text>
</comment>
<evidence type="ECO:0000256" key="4">
    <source>
        <dbReference type="HAMAP-Rule" id="MF_00317"/>
    </source>
</evidence>
<keyword evidence="2 4" id="KW-0235">DNA replication</keyword>
<dbReference type="PROSITE" id="PS01251">
    <property type="entry name" value="PCNA_1"/>
    <property type="match status" value="1"/>
</dbReference>
<comment type="function">
    <text evidence="4">Sliding clamp subunit that acts as a moving platform for DNA processing. Responsible for tethering the catalytic subunit of DNA polymerase and other proteins to DNA during high-speed replication.</text>
</comment>
<dbReference type="InterPro" id="IPR000730">
    <property type="entry name" value="Pr_cel_nuc_antig"/>
</dbReference>
<sequence length="245" mass="26609">MFKAAINAELLKDAIAALAVIVDEVRIKIKPEGISVKAVDPANVAMGIFELGSSAFDEYSADESEIGIDLNKIMDLLGIAEKNDTVRMELEEGNQKLLIDVGGLSYTLSLLDPSTIRAEPRVPQLDLPAKVVLNGADLRRAVKAAEKISDHLLMGVSDDTFYMEAKGDTDQVRLEMGRDQLIDLKAGEACSLFSLDYLADIVKPTNKVNEVSLSLGKDFPILIDFEIANGAGRISYLLAPRIESE</sequence>
<dbReference type="Proteomes" id="UP000056925">
    <property type="component" value="Chromosome"/>
</dbReference>
<dbReference type="GO" id="GO:0003677">
    <property type="term" value="F:DNA binding"/>
    <property type="evidence" value="ECO:0007669"/>
    <property type="project" value="UniProtKB-UniRule"/>
</dbReference>
<dbReference type="InterPro" id="IPR022649">
    <property type="entry name" value="Pr_cel_nuc_antig_C"/>
</dbReference>
<dbReference type="AlphaFoldDB" id="A0A0E3KRC7"/>
<organism evidence="9 10">
    <name type="scientific">Methanosarcina thermophila CHTI-55</name>
    <dbReference type="NCBI Taxonomy" id="1434121"/>
    <lineage>
        <taxon>Archaea</taxon>
        <taxon>Methanobacteriati</taxon>
        <taxon>Methanobacteriota</taxon>
        <taxon>Stenosarchaea group</taxon>
        <taxon>Methanomicrobia</taxon>
        <taxon>Methanosarcinales</taxon>
        <taxon>Methanosarcinaceae</taxon>
        <taxon>Methanosarcina</taxon>
    </lineage>
</organism>
<dbReference type="GO" id="GO:0006275">
    <property type="term" value="P:regulation of DNA replication"/>
    <property type="evidence" value="ECO:0007669"/>
    <property type="project" value="UniProtKB-UniRule"/>
</dbReference>
<feature type="domain" description="Proliferating cell nuclear antigen PCNA N-terminal" evidence="7">
    <location>
        <begin position="2"/>
        <end position="97"/>
    </location>
</feature>
<dbReference type="KEGG" id="mthe:MSTHC_1388"/>
<reference evidence="9 10" key="1">
    <citation type="submission" date="2014-07" db="EMBL/GenBank/DDBJ databases">
        <title>Methanogenic archaea and the global carbon cycle.</title>
        <authorList>
            <person name="Henriksen J.R."/>
            <person name="Luke J."/>
            <person name="Reinhart S."/>
            <person name="Benedict M.N."/>
            <person name="Youngblut N.D."/>
            <person name="Metcalf M.E."/>
            <person name="Whitaker R.J."/>
            <person name="Metcalf W.W."/>
        </authorList>
    </citation>
    <scope>NUCLEOTIDE SEQUENCE [LARGE SCALE GENOMIC DNA]</scope>
    <source>
        <strain evidence="9 10">CHTI-55</strain>
    </source>
</reference>
<dbReference type="Pfam" id="PF00705">
    <property type="entry name" value="PCNA_N"/>
    <property type="match status" value="1"/>
</dbReference>
<dbReference type="Gene3D" id="3.70.10.10">
    <property type="match status" value="1"/>
</dbReference>
<dbReference type="HAMAP" id="MF_00317">
    <property type="entry name" value="DNApol_clamp_arch"/>
    <property type="match status" value="1"/>
</dbReference>
<evidence type="ECO:0000313" key="10">
    <source>
        <dbReference type="Proteomes" id="UP000056925"/>
    </source>
</evidence>
<dbReference type="EMBL" id="CP009502">
    <property type="protein sequence ID" value="AKB15706.1"/>
    <property type="molecule type" value="Genomic_DNA"/>
</dbReference>
<evidence type="ECO:0000259" key="7">
    <source>
        <dbReference type="Pfam" id="PF00705"/>
    </source>
</evidence>
<keyword evidence="3 4" id="KW-0238">DNA-binding</keyword>
<evidence type="ECO:0000256" key="3">
    <source>
        <dbReference type="ARBA" id="ARBA00023125"/>
    </source>
</evidence>
<dbReference type="PRINTS" id="PR00339">
    <property type="entry name" value="PCNACYCLIN"/>
</dbReference>
<dbReference type="InterPro" id="IPR046938">
    <property type="entry name" value="DNA_clamp_sf"/>
</dbReference>
<comment type="function">
    <text evidence="6">Sliding clamp subunit. Responsible for tethering the catalytic subunit of DNA polymerase to DNA during high-speed replication.</text>
</comment>
<dbReference type="PANTHER" id="PTHR11352">
    <property type="entry name" value="PROLIFERATING CELL NUCLEAR ANTIGEN"/>
    <property type="match status" value="1"/>
</dbReference>
<dbReference type="GO" id="GO:0030337">
    <property type="term" value="F:DNA polymerase processivity factor activity"/>
    <property type="evidence" value="ECO:0007669"/>
    <property type="project" value="UniProtKB-UniRule"/>
</dbReference>
<evidence type="ECO:0000256" key="1">
    <source>
        <dbReference type="ARBA" id="ARBA00010462"/>
    </source>
</evidence>
<evidence type="ECO:0000259" key="8">
    <source>
        <dbReference type="Pfam" id="PF02747"/>
    </source>
</evidence>
<comment type="similarity">
    <text evidence="1 4 5">Belongs to the PCNA family.</text>
</comment>
<dbReference type="GO" id="GO:0006272">
    <property type="term" value="P:leading strand elongation"/>
    <property type="evidence" value="ECO:0007669"/>
    <property type="project" value="TreeGrafter"/>
</dbReference>
<evidence type="ECO:0000256" key="6">
    <source>
        <dbReference type="RuleBase" id="RU003673"/>
    </source>
</evidence>
<gene>
    <name evidence="4" type="primary">pcn</name>
    <name evidence="9" type="ORF">MSTHC_1388</name>
</gene>
<evidence type="ECO:0000256" key="2">
    <source>
        <dbReference type="ARBA" id="ARBA00022705"/>
    </source>
</evidence>
<dbReference type="RefSeq" id="WP_048167657.1">
    <property type="nucleotide sequence ID" value="NZ_CP009502.1"/>
</dbReference>
<feature type="domain" description="Proliferating cell nuclear antigen PCNA C-terminal" evidence="8">
    <location>
        <begin position="122"/>
        <end position="240"/>
    </location>
</feature>
<evidence type="ECO:0000256" key="5">
    <source>
        <dbReference type="RuleBase" id="RU003671"/>
    </source>
</evidence>
<dbReference type="HOGENOM" id="CLU_043978_1_1_2"/>
<dbReference type="PATRIC" id="fig|1434121.4.peg.1711"/>